<dbReference type="InterPro" id="IPR001147">
    <property type="entry name" value="Ribosomal_eL21"/>
</dbReference>
<name>A0ABQ8HKG7_9ROSI</name>
<evidence type="ECO:0000313" key="2">
    <source>
        <dbReference type="EMBL" id="KAH7564811.1"/>
    </source>
</evidence>
<evidence type="ECO:0000313" key="3">
    <source>
        <dbReference type="Proteomes" id="UP000827721"/>
    </source>
</evidence>
<dbReference type="PANTHER" id="PTHR20981">
    <property type="entry name" value="60S RIBOSOMAL PROTEIN L21"/>
    <property type="match status" value="1"/>
</dbReference>
<comment type="caution">
    <text evidence="2">The sequence shown here is derived from an EMBL/GenBank/DDBJ whole genome shotgun (WGS) entry which is preliminary data.</text>
</comment>
<evidence type="ECO:0000256" key="1">
    <source>
        <dbReference type="SAM" id="Coils"/>
    </source>
</evidence>
<protein>
    <submittedName>
        <fullName evidence="2">Uncharacterized protein</fullName>
    </submittedName>
</protein>
<gene>
    <name evidence="2" type="ORF">JRO89_XS09G0032100</name>
</gene>
<proteinExistence type="predicted"/>
<dbReference type="Proteomes" id="UP000827721">
    <property type="component" value="Unassembled WGS sequence"/>
</dbReference>
<dbReference type="EMBL" id="JAFEMO010000009">
    <property type="protein sequence ID" value="KAH7564811.1"/>
    <property type="molecule type" value="Genomic_DNA"/>
</dbReference>
<feature type="coiled-coil region" evidence="1">
    <location>
        <begin position="198"/>
        <end position="238"/>
    </location>
</feature>
<sequence>MWVGNRIIRKRSHVRVEHVEPSRCKKELKLIIIQNDELKAEAKARDEKISTKDNLKDLSLVSWWRVLHSKLLLPFPTMPSMISKGVTDMYLLRLIFSIVASFISKNFMTRGLSYIYRPQMRENLFLAASVIPNKLTLVFASSTETQLLRKTADFAIDSLPPAADTLIKISDSYIDNQSLELRAFIRLQNQKLRAMVGLTMEKQILRKVEEKEKELERAKTVRRELQEKMKQKSEENQM</sequence>
<organism evidence="2 3">
    <name type="scientific">Xanthoceras sorbifolium</name>
    <dbReference type="NCBI Taxonomy" id="99658"/>
    <lineage>
        <taxon>Eukaryota</taxon>
        <taxon>Viridiplantae</taxon>
        <taxon>Streptophyta</taxon>
        <taxon>Embryophyta</taxon>
        <taxon>Tracheophyta</taxon>
        <taxon>Spermatophyta</taxon>
        <taxon>Magnoliopsida</taxon>
        <taxon>eudicotyledons</taxon>
        <taxon>Gunneridae</taxon>
        <taxon>Pentapetalae</taxon>
        <taxon>rosids</taxon>
        <taxon>malvids</taxon>
        <taxon>Sapindales</taxon>
        <taxon>Sapindaceae</taxon>
        <taxon>Xanthoceroideae</taxon>
        <taxon>Xanthoceras</taxon>
    </lineage>
</organism>
<accession>A0ABQ8HKG7</accession>
<keyword evidence="3" id="KW-1185">Reference proteome</keyword>
<reference evidence="2 3" key="1">
    <citation type="submission" date="2021-02" db="EMBL/GenBank/DDBJ databases">
        <title>Plant Genome Project.</title>
        <authorList>
            <person name="Zhang R.-G."/>
        </authorList>
    </citation>
    <scope>NUCLEOTIDE SEQUENCE [LARGE SCALE GENOMIC DNA]</scope>
    <source>
        <tissue evidence="2">Leaves</tissue>
    </source>
</reference>
<keyword evidence="1" id="KW-0175">Coiled coil</keyword>